<keyword evidence="2" id="KW-1185">Reference proteome</keyword>
<organism evidence="1 2">
    <name type="scientific">Neofusicoccum parvum</name>
    <dbReference type="NCBI Taxonomy" id="310453"/>
    <lineage>
        <taxon>Eukaryota</taxon>
        <taxon>Fungi</taxon>
        <taxon>Dikarya</taxon>
        <taxon>Ascomycota</taxon>
        <taxon>Pezizomycotina</taxon>
        <taxon>Dothideomycetes</taxon>
        <taxon>Dothideomycetes incertae sedis</taxon>
        <taxon>Botryosphaeriales</taxon>
        <taxon>Botryosphaeriaceae</taxon>
        <taxon>Neofusicoccum</taxon>
    </lineage>
</organism>
<protein>
    <submittedName>
        <fullName evidence="1">Lactonohydrolase</fullName>
    </submittedName>
</protein>
<gene>
    <name evidence="1" type="primary">g7447</name>
    <name evidence="1" type="ORF">NpPPO83_00007447</name>
</gene>
<dbReference type="Proteomes" id="UP001165186">
    <property type="component" value="Unassembled WGS sequence"/>
</dbReference>
<reference evidence="1" key="1">
    <citation type="submission" date="2024-09" db="EMBL/GenBank/DDBJ databases">
        <title>Draft Genome Sequences of Neofusicoccum parvum.</title>
        <authorList>
            <person name="Ashida A."/>
            <person name="Camagna M."/>
            <person name="Tanaka A."/>
            <person name="Takemoto D."/>
        </authorList>
    </citation>
    <scope>NUCLEOTIDE SEQUENCE</scope>
    <source>
        <strain evidence="1">PPO83</strain>
    </source>
</reference>
<comment type="caution">
    <text evidence="1">The sequence shown here is derived from an EMBL/GenBank/DDBJ whole genome shotgun (WGS) entry which is preliminary data.</text>
</comment>
<sequence>MVLAPPPAALLPAAVLAMRLPTFAAAVAAAAVSATGEQTPLAGEASPLVAECSGYAFPAVVCVRDYGAVIRGNWERPVTNDLAHADTFRSTHMKHESSFRHVGDADFVVWDETRAHHVLGPAPAVDFVFTLKGLLSHEAPVYSPETNELYFGRLEHRFLPQLVVDLNQDPPVLLEKTASPPIYGAVGGRYRRGLLYFSTLGGDDDIDGRSYHPGIYTLNATSGESRTLLNNYYGYYFNGADDFDIDQDGQVWFTDNDYGRATKLNTHAPQINAATYRFDPSTGLVTVVDDTLIEPNGAQFSPDGRTLYLTDTGSGQAIIDPAVDPAPPIQFNSTGKRSIYAFDVGPTRKYLTNKRPFYQSMQLVPDGIKVSEDGYVIAATGGGITVLSPGGEPVALVQTNFTVINIAWVGPQADELWAVGKAGVARIRLGLRGPSYY</sequence>
<proteinExistence type="predicted"/>
<name>A0ACB5SGJ0_9PEZI</name>
<evidence type="ECO:0000313" key="2">
    <source>
        <dbReference type="Proteomes" id="UP001165186"/>
    </source>
</evidence>
<dbReference type="EMBL" id="BSXG01000087">
    <property type="protein sequence ID" value="GME39365.1"/>
    <property type="molecule type" value="Genomic_DNA"/>
</dbReference>
<evidence type="ECO:0000313" key="1">
    <source>
        <dbReference type="EMBL" id="GME39365.1"/>
    </source>
</evidence>
<accession>A0ACB5SGJ0</accession>